<dbReference type="KEGG" id="pacr:FXN63_01675"/>
<evidence type="ECO:0000313" key="3">
    <source>
        <dbReference type="Proteomes" id="UP000325161"/>
    </source>
</evidence>
<gene>
    <name evidence="2" type="ORF">FXN63_01675</name>
</gene>
<dbReference type="OrthoDB" id="8565817at2"/>
<dbReference type="AlphaFoldDB" id="A0A5C0AVK4"/>
<organism evidence="2 3">
    <name type="scientific">Pigmentiphaga aceris</name>
    <dbReference type="NCBI Taxonomy" id="1940612"/>
    <lineage>
        <taxon>Bacteria</taxon>
        <taxon>Pseudomonadati</taxon>
        <taxon>Pseudomonadota</taxon>
        <taxon>Betaproteobacteria</taxon>
        <taxon>Burkholderiales</taxon>
        <taxon>Alcaligenaceae</taxon>
        <taxon>Pigmentiphaga</taxon>
    </lineage>
</organism>
<dbReference type="InterPro" id="IPR019637">
    <property type="entry name" value="DUF2501"/>
</dbReference>
<dbReference type="Proteomes" id="UP000325161">
    <property type="component" value="Chromosome"/>
</dbReference>
<feature type="signal peptide" evidence="1">
    <location>
        <begin position="1"/>
        <end position="25"/>
    </location>
</feature>
<keyword evidence="1" id="KW-0732">Signal</keyword>
<protein>
    <submittedName>
        <fullName evidence="2">DUF2501 domain-containing protein</fullName>
    </submittedName>
</protein>
<accession>A0A5C0AVK4</accession>
<dbReference type="RefSeq" id="WP_148812239.1">
    <property type="nucleotide sequence ID" value="NZ_CP043046.1"/>
</dbReference>
<reference evidence="2 3" key="1">
    <citation type="submission" date="2019-08" db="EMBL/GenBank/DDBJ databases">
        <title>Amphibian skin-associated Pigmentiphaga: genome sequence and occurrence across geography and hosts.</title>
        <authorList>
            <person name="Bletz M.C."/>
            <person name="Bunk B."/>
            <person name="Sproeer C."/>
            <person name="Biwer P."/>
            <person name="Reiter S."/>
            <person name="Rabemananjara F.C.E."/>
            <person name="Schulz S."/>
            <person name="Overmann J."/>
            <person name="Vences M."/>
        </authorList>
    </citation>
    <scope>NUCLEOTIDE SEQUENCE [LARGE SCALE GENOMIC DNA]</scope>
    <source>
        <strain evidence="2 3">Mada1488</strain>
    </source>
</reference>
<evidence type="ECO:0000313" key="2">
    <source>
        <dbReference type="EMBL" id="QEI04691.1"/>
    </source>
</evidence>
<feature type="chain" id="PRO_5022888184" evidence="1">
    <location>
        <begin position="26"/>
        <end position="161"/>
    </location>
</feature>
<dbReference type="Pfam" id="PF10696">
    <property type="entry name" value="DUF2501"/>
    <property type="match status" value="1"/>
</dbReference>
<dbReference type="EMBL" id="CP043046">
    <property type="protein sequence ID" value="QEI04691.1"/>
    <property type="molecule type" value="Genomic_DNA"/>
</dbReference>
<keyword evidence="3" id="KW-1185">Reference proteome</keyword>
<sequence>MKTLRALFVLAGALTLQSLPMASHAQLLDAVKGALGNHNATSGSAPASSSSSSSGGLGALSGLGDQLSLPAIGSASAGNVAGVLTFCMKNNYLGSNGVAGIKDKLLGKLGGQKQAAADPGYADGMKGIIGGGGSKLDLSNMRKQVTDKACEKVLEYGKSML</sequence>
<evidence type="ECO:0000256" key="1">
    <source>
        <dbReference type="SAM" id="SignalP"/>
    </source>
</evidence>
<proteinExistence type="predicted"/>
<name>A0A5C0AVK4_9BURK</name>